<feature type="compositionally biased region" description="Basic and acidic residues" evidence="16">
    <location>
        <begin position="10"/>
        <end position="24"/>
    </location>
</feature>
<keyword evidence="6 13" id="KW-0228">DNA excision</keyword>
<dbReference type="PROSITE" id="PS50151">
    <property type="entry name" value="UVR"/>
    <property type="match status" value="1"/>
</dbReference>
<dbReference type="EMBL" id="FXTY01000005">
    <property type="protein sequence ID" value="SMP24978.1"/>
    <property type="molecule type" value="Genomic_DNA"/>
</dbReference>
<comment type="similarity">
    <text evidence="2 13 14">Belongs to the UvrB family.</text>
</comment>
<dbReference type="InterPro" id="IPR006935">
    <property type="entry name" value="Helicase/UvrB_N"/>
</dbReference>
<sequence>MSDASNLPKMADREAKRRPKLEGGKRIVMHTEFEPAGDQPTAIAELTAAINEGERNQVLLGATGTGKTFTMAKVIEETQRPAIILAPNKTLAAQLYGEMKGFFPENSVEYFVSFYDYYQPEAYVARSDTFIEKESQINEQIDRMRHSATRSLLERDDVIIVASVSCIYGIGSVETYSAMTLDLKAGGEYDQRQVINDLVAQQYRRNDAAFQRGSFRVRGDSLEIFPAHLEDRAWKLSFFGEELESITEFDPLTGEKTGTFEQVRVYANSHYVTPKPTLTQAIINIKKELRTRLDQLVDEGKLLEAQRLEQRCTFDLEMMEAQGFCNGIENYSRYLTGRAPGEPPPTLFEFIPDNAIVFADESHVSVPQIGGMYRGDYRRKFTLAEHGFRLPSCMDNRPLKFEEWDAMRPQSVFVSATPSAWELEQSGGVFAEQVIRPTGLLEPQLEIRPVEMQVDDLLDEVRKVTAEGFRTLVTTLTKRMAEDLTEYLHEQGIKVRYMHSDIDTLERIEILRDLRLGAFDVLIGINLLREGLDIPECGLVAILDADKEGFLRSETSLVQTIGRAARNAEGRVIMYADRITGSMERAMGETERRRAKQIAYNEEHGITPQTVKKNVEDVLSGLYKGDTDQSRVTATIDNPLHGANLEAVLDGLRDDMRKAAENLEFEEAARLRDEVKRLEAVDLAVADDPMARQYAIKAAEEKATKSRGRSMAGRAGQRGGNVKRRGR</sequence>
<dbReference type="PANTHER" id="PTHR24029">
    <property type="entry name" value="UVRABC SYSTEM PROTEIN B"/>
    <property type="match status" value="1"/>
</dbReference>
<dbReference type="SMART" id="SM00487">
    <property type="entry name" value="DEXDc"/>
    <property type="match status" value="1"/>
</dbReference>
<evidence type="ECO:0000256" key="3">
    <source>
        <dbReference type="ARBA" id="ARBA00022490"/>
    </source>
</evidence>
<feature type="domain" description="UVR" evidence="17">
    <location>
        <begin position="646"/>
        <end position="681"/>
    </location>
</feature>
<evidence type="ECO:0000256" key="9">
    <source>
        <dbReference type="ARBA" id="ARBA00023204"/>
    </source>
</evidence>
<evidence type="ECO:0000256" key="2">
    <source>
        <dbReference type="ARBA" id="ARBA00008533"/>
    </source>
</evidence>
<dbReference type="InterPro" id="IPR027417">
    <property type="entry name" value="P-loop_NTPase"/>
</dbReference>
<protein>
    <recommendedName>
        <fullName evidence="12 13">UvrABC system protein B</fullName>
        <shortName evidence="13">Protein UvrB</shortName>
    </recommendedName>
    <alternativeName>
        <fullName evidence="13">Excinuclease ABC subunit B</fullName>
    </alternativeName>
</protein>
<accession>A0ABY1P650</accession>
<dbReference type="CDD" id="cd18790">
    <property type="entry name" value="SF2_C_UvrB"/>
    <property type="match status" value="1"/>
</dbReference>
<dbReference type="InterPro" id="IPR014001">
    <property type="entry name" value="Helicase_ATP-bd"/>
</dbReference>
<comment type="domain">
    <text evidence="13">The beta-hairpin motif is involved in DNA binding.</text>
</comment>
<keyword evidence="15" id="KW-0175">Coiled coil</keyword>
<evidence type="ECO:0000256" key="7">
    <source>
        <dbReference type="ARBA" id="ARBA00022840"/>
    </source>
</evidence>
<keyword evidence="9 13" id="KW-0234">DNA repair</keyword>
<name>A0ABY1P650_9RHOB</name>
<dbReference type="Gene3D" id="6.10.140.240">
    <property type="match status" value="1"/>
</dbReference>
<comment type="caution">
    <text evidence="20">The sequence shown here is derived from an EMBL/GenBank/DDBJ whole genome shotgun (WGS) entry which is preliminary data.</text>
</comment>
<evidence type="ECO:0000313" key="20">
    <source>
        <dbReference type="EMBL" id="SMP24978.1"/>
    </source>
</evidence>
<dbReference type="InterPro" id="IPR001943">
    <property type="entry name" value="UVR_dom"/>
</dbReference>
<dbReference type="Pfam" id="PF12344">
    <property type="entry name" value="UvrB"/>
    <property type="match status" value="1"/>
</dbReference>
<evidence type="ECO:0000256" key="11">
    <source>
        <dbReference type="ARBA" id="ARBA00026033"/>
    </source>
</evidence>
<dbReference type="NCBIfam" id="TIGR00631">
    <property type="entry name" value="uvrb"/>
    <property type="match status" value="1"/>
</dbReference>
<dbReference type="InterPro" id="IPR001650">
    <property type="entry name" value="Helicase_C-like"/>
</dbReference>
<evidence type="ECO:0000256" key="14">
    <source>
        <dbReference type="RuleBase" id="RU003587"/>
    </source>
</evidence>
<dbReference type="Gene3D" id="4.10.860.10">
    <property type="entry name" value="UVR domain"/>
    <property type="match status" value="1"/>
</dbReference>
<comment type="subcellular location">
    <subcellularLocation>
        <location evidence="1 13 14">Cytoplasm</location>
    </subcellularLocation>
</comment>
<dbReference type="RefSeq" id="WP_283426455.1">
    <property type="nucleotide sequence ID" value="NZ_FXTY01000005.1"/>
</dbReference>
<keyword evidence="3 13" id="KW-0963">Cytoplasm</keyword>
<dbReference type="PANTHER" id="PTHR24029:SF0">
    <property type="entry name" value="UVRABC SYSTEM PROTEIN B"/>
    <property type="match status" value="1"/>
</dbReference>
<feature type="region of interest" description="Disordered" evidence="16">
    <location>
        <begin position="700"/>
        <end position="727"/>
    </location>
</feature>
<evidence type="ECO:0000256" key="1">
    <source>
        <dbReference type="ARBA" id="ARBA00004496"/>
    </source>
</evidence>
<feature type="binding site" evidence="13">
    <location>
        <begin position="61"/>
        <end position="68"/>
    </location>
    <ligand>
        <name>ATP</name>
        <dbReference type="ChEBI" id="CHEBI:30616"/>
    </ligand>
</feature>
<dbReference type="PROSITE" id="PS51194">
    <property type="entry name" value="HELICASE_CTER"/>
    <property type="match status" value="1"/>
</dbReference>
<evidence type="ECO:0000259" key="19">
    <source>
        <dbReference type="PROSITE" id="PS51194"/>
    </source>
</evidence>
<feature type="coiled-coil region" evidence="15">
    <location>
        <begin position="642"/>
        <end position="669"/>
    </location>
</feature>
<keyword evidence="21" id="KW-1185">Reference proteome</keyword>
<evidence type="ECO:0000313" key="21">
    <source>
        <dbReference type="Proteomes" id="UP001157961"/>
    </source>
</evidence>
<dbReference type="Pfam" id="PF00271">
    <property type="entry name" value="Helicase_C"/>
    <property type="match status" value="1"/>
</dbReference>
<dbReference type="HAMAP" id="MF_00204">
    <property type="entry name" value="UvrB"/>
    <property type="match status" value="1"/>
</dbReference>
<feature type="domain" description="Helicase ATP-binding" evidence="18">
    <location>
        <begin position="48"/>
        <end position="205"/>
    </location>
</feature>
<dbReference type="Pfam" id="PF17757">
    <property type="entry name" value="UvrB_inter"/>
    <property type="match status" value="1"/>
</dbReference>
<comment type="function">
    <text evidence="13">The UvrABC repair system catalyzes the recognition and processing of DNA lesions. A damage recognition complex composed of 2 UvrA and 2 UvrB subunits scans DNA for abnormalities. Upon binding of the UvrA(2)B(2) complex to a putative damaged site, the DNA wraps around one UvrB monomer. DNA wrap is dependent on ATP binding by UvrB and probably causes local melting of the DNA helix, facilitating insertion of UvrB beta-hairpin between the DNA strands. Then UvrB probes one DNA strand for the presence of a lesion. If a lesion is found the UvrA subunits dissociate and the UvrB-DNA preincision complex is formed. This complex is subsequently bound by UvrC and the second UvrB is released. If no lesion is found, the DNA wraps around the other UvrB subunit that will check the other stand for damage.</text>
</comment>
<dbReference type="InterPro" id="IPR036876">
    <property type="entry name" value="UVR_dom_sf"/>
</dbReference>
<organism evidence="20 21">
    <name type="scientific">Shimia sagamensis</name>
    <dbReference type="NCBI Taxonomy" id="1566352"/>
    <lineage>
        <taxon>Bacteria</taxon>
        <taxon>Pseudomonadati</taxon>
        <taxon>Pseudomonadota</taxon>
        <taxon>Alphaproteobacteria</taxon>
        <taxon>Rhodobacterales</taxon>
        <taxon>Roseobacteraceae</taxon>
    </lineage>
</organism>
<feature type="region of interest" description="Disordered" evidence="16">
    <location>
        <begin position="1"/>
        <end position="24"/>
    </location>
</feature>
<keyword evidence="7 13" id="KW-0067">ATP-binding</keyword>
<keyword evidence="4 13" id="KW-0547">Nucleotide-binding</keyword>
<evidence type="ECO:0000259" key="18">
    <source>
        <dbReference type="PROSITE" id="PS51192"/>
    </source>
</evidence>
<dbReference type="SMART" id="SM00490">
    <property type="entry name" value="HELICc"/>
    <property type="match status" value="1"/>
</dbReference>
<evidence type="ECO:0000256" key="4">
    <source>
        <dbReference type="ARBA" id="ARBA00022741"/>
    </source>
</evidence>
<feature type="short sequence motif" description="Beta-hairpin" evidence="13">
    <location>
        <begin position="114"/>
        <end position="137"/>
    </location>
</feature>
<dbReference type="Pfam" id="PF04851">
    <property type="entry name" value="ResIII"/>
    <property type="match status" value="1"/>
</dbReference>
<evidence type="ECO:0000256" key="16">
    <source>
        <dbReference type="SAM" id="MobiDB-lite"/>
    </source>
</evidence>
<dbReference type="Gene3D" id="3.40.50.300">
    <property type="entry name" value="P-loop containing nucleotide triphosphate hydrolases"/>
    <property type="match status" value="3"/>
</dbReference>
<dbReference type="PROSITE" id="PS51192">
    <property type="entry name" value="HELICASE_ATP_BIND_1"/>
    <property type="match status" value="1"/>
</dbReference>
<reference evidence="20 21" key="1">
    <citation type="submission" date="2017-05" db="EMBL/GenBank/DDBJ databases">
        <authorList>
            <person name="Varghese N."/>
            <person name="Submissions S."/>
        </authorList>
    </citation>
    <scope>NUCLEOTIDE SEQUENCE [LARGE SCALE GENOMIC DNA]</scope>
    <source>
        <strain evidence="20 21">DSM 29734</strain>
    </source>
</reference>
<dbReference type="CDD" id="cd17916">
    <property type="entry name" value="DEXHc_UvrB"/>
    <property type="match status" value="1"/>
</dbReference>
<evidence type="ECO:0000259" key="17">
    <source>
        <dbReference type="PROSITE" id="PS50151"/>
    </source>
</evidence>
<proteinExistence type="inferred from homology"/>
<evidence type="ECO:0000256" key="10">
    <source>
        <dbReference type="ARBA" id="ARBA00023236"/>
    </source>
</evidence>
<keyword evidence="5 13" id="KW-0227">DNA damage</keyword>
<keyword evidence="10 13" id="KW-0742">SOS response</keyword>
<comment type="subunit">
    <text evidence="11 13 14">Forms a heterotetramer with UvrA during the search for lesions. Interacts with UvrC in an incision complex.</text>
</comment>
<evidence type="ECO:0000256" key="12">
    <source>
        <dbReference type="ARBA" id="ARBA00029504"/>
    </source>
</evidence>
<evidence type="ECO:0000256" key="13">
    <source>
        <dbReference type="HAMAP-Rule" id="MF_00204"/>
    </source>
</evidence>
<evidence type="ECO:0000256" key="6">
    <source>
        <dbReference type="ARBA" id="ARBA00022769"/>
    </source>
</evidence>
<gene>
    <name evidence="13" type="primary">uvrB</name>
    <name evidence="20" type="ORF">SAMN06265373_10532</name>
</gene>
<dbReference type="InterPro" id="IPR041471">
    <property type="entry name" value="UvrB_inter"/>
</dbReference>
<dbReference type="SUPFAM" id="SSF46600">
    <property type="entry name" value="C-terminal UvrC-binding domain of UvrB"/>
    <property type="match status" value="1"/>
</dbReference>
<evidence type="ECO:0000256" key="8">
    <source>
        <dbReference type="ARBA" id="ARBA00022881"/>
    </source>
</evidence>
<dbReference type="SUPFAM" id="SSF52540">
    <property type="entry name" value="P-loop containing nucleoside triphosphate hydrolases"/>
    <property type="match status" value="2"/>
</dbReference>
<dbReference type="NCBIfam" id="NF003673">
    <property type="entry name" value="PRK05298.1"/>
    <property type="match status" value="1"/>
</dbReference>
<feature type="domain" description="Helicase C-terminal" evidence="19">
    <location>
        <begin position="453"/>
        <end position="619"/>
    </location>
</feature>
<keyword evidence="8 13" id="KW-0267">Excision nuclease</keyword>
<evidence type="ECO:0000256" key="15">
    <source>
        <dbReference type="SAM" id="Coils"/>
    </source>
</evidence>
<dbReference type="InterPro" id="IPR004807">
    <property type="entry name" value="UvrB"/>
</dbReference>
<dbReference type="Proteomes" id="UP001157961">
    <property type="component" value="Unassembled WGS sequence"/>
</dbReference>
<dbReference type="Pfam" id="PF02151">
    <property type="entry name" value="UVR"/>
    <property type="match status" value="1"/>
</dbReference>
<dbReference type="InterPro" id="IPR024759">
    <property type="entry name" value="UvrB_YAD/RRR_dom"/>
</dbReference>
<evidence type="ECO:0000256" key="5">
    <source>
        <dbReference type="ARBA" id="ARBA00022763"/>
    </source>
</evidence>